<evidence type="ECO:0000256" key="2">
    <source>
        <dbReference type="ARBA" id="ARBA00022490"/>
    </source>
</evidence>
<dbReference type="SUPFAM" id="SSF55594">
    <property type="entry name" value="HPr-like"/>
    <property type="match status" value="1"/>
</dbReference>
<evidence type="ECO:0000313" key="5">
    <source>
        <dbReference type="EMBL" id="MBZ5752380.1"/>
    </source>
</evidence>
<dbReference type="InterPro" id="IPR035895">
    <property type="entry name" value="HPr-like_sf"/>
</dbReference>
<dbReference type="PANTHER" id="PTHR33705">
    <property type="entry name" value="PHOSPHOCARRIER PROTEIN HPR"/>
    <property type="match status" value="1"/>
</dbReference>
<reference evidence="5" key="1">
    <citation type="submission" date="2024-05" db="EMBL/GenBank/DDBJ databases">
        <title>Metabacillus sp. nov., isolated from the rhizosphere soil of tomato plants.</title>
        <authorList>
            <person name="Ma R."/>
        </authorList>
    </citation>
    <scope>NUCLEOTIDE SEQUENCE</scope>
    <source>
        <strain evidence="5">DBTR6</strain>
    </source>
</reference>
<dbReference type="PROSITE" id="PS51350">
    <property type="entry name" value="PTS_HPR_DOM"/>
    <property type="match status" value="1"/>
</dbReference>
<comment type="caution">
    <text evidence="5">The sequence shown here is derived from an EMBL/GenBank/DDBJ whole genome shotgun (WGS) entry which is preliminary data.</text>
</comment>
<evidence type="ECO:0000256" key="1">
    <source>
        <dbReference type="ARBA" id="ARBA00004496"/>
    </source>
</evidence>
<dbReference type="CDD" id="cd00367">
    <property type="entry name" value="PTS-HPr_like"/>
    <property type="match status" value="1"/>
</dbReference>
<protein>
    <submittedName>
        <fullName evidence="5">HPr family phosphocarrier protein</fullName>
    </submittedName>
</protein>
<dbReference type="NCBIfam" id="TIGR01003">
    <property type="entry name" value="PTS_HPr_family"/>
    <property type="match status" value="1"/>
</dbReference>
<keyword evidence="3" id="KW-0598">Phosphotransferase system</keyword>
<dbReference type="Pfam" id="PF00381">
    <property type="entry name" value="PTS-HPr"/>
    <property type="match status" value="1"/>
</dbReference>
<dbReference type="PANTHER" id="PTHR33705:SF2">
    <property type="entry name" value="PHOSPHOCARRIER PROTEIN NPR"/>
    <property type="match status" value="1"/>
</dbReference>
<proteinExistence type="predicted"/>
<dbReference type="EMBL" id="JAIQUM010000054">
    <property type="protein sequence ID" value="MBZ5752380.1"/>
    <property type="molecule type" value="Genomic_DNA"/>
</dbReference>
<accession>A0ABS7UWR9</accession>
<dbReference type="Gene3D" id="3.30.1340.10">
    <property type="entry name" value="HPr-like"/>
    <property type="match status" value="1"/>
</dbReference>
<gene>
    <name evidence="5" type="ORF">K9V48_19520</name>
</gene>
<dbReference type="InterPro" id="IPR000032">
    <property type="entry name" value="HPr-like"/>
</dbReference>
<evidence type="ECO:0000259" key="4">
    <source>
        <dbReference type="PROSITE" id="PS51350"/>
    </source>
</evidence>
<keyword evidence="2" id="KW-0963">Cytoplasm</keyword>
<evidence type="ECO:0000313" key="6">
    <source>
        <dbReference type="Proteomes" id="UP001165287"/>
    </source>
</evidence>
<name>A0ABS7UWR9_9BACI</name>
<organism evidence="5 6">
    <name type="scientific">Metabacillus rhizolycopersici</name>
    <dbReference type="NCBI Taxonomy" id="2875709"/>
    <lineage>
        <taxon>Bacteria</taxon>
        <taxon>Bacillati</taxon>
        <taxon>Bacillota</taxon>
        <taxon>Bacilli</taxon>
        <taxon>Bacillales</taxon>
        <taxon>Bacillaceae</taxon>
        <taxon>Metabacillus</taxon>
    </lineage>
</organism>
<dbReference type="InterPro" id="IPR050399">
    <property type="entry name" value="HPr"/>
</dbReference>
<evidence type="ECO:0000256" key="3">
    <source>
        <dbReference type="ARBA" id="ARBA00022683"/>
    </source>
</evidence>
<dbReference type="PRINTS" id="PR00107">
    <property type="entry name" value="PHOSPHOCPHPR"/>
</dbReference>
<keyword evidence="6" id="KW-1185">Reference proteome</keyword>
<dbReference type="Proteomes" id="UP001165287">
    <property type="component" value="Unassembled WGS sequence"/>
</dbReference>
<comment type="subcellular location">
    <subcellularLocation>
        <location evidence="1">Cytoplasm</location>
    </subcellularLocation>
</comment>
<feature type="domain" description="HPr" evidence="4">
    <location>
        <begin position="1"/>
        <end position="90"/>
    </location>
</feature>
<sequence length="90" mass="9950">MAKQYKVTMSSGFARPATLLVRVACIFTSKIYLEYKGKSVDLKNSPESIMDVMSLGIENGSEFSLTAEGVDQLQALETIENCLVKKKIIK</sequence>